<accession>A0A2U3YY27</accession>
<dbReference type="STRING" id="9713.A0A2U3YY27"/>
<feature type="chain" id="PRO_5015700239" evidence="7">
    <location>
        <begin position="24"/>
        <end position="99"/>
    </location>
</feature>
<dbReference type="GO" id="GO:0006954">
    <property type="term" value="P:inflammatory response"/>
    <property type="evidence" value="ECO:0007669"/>
    <property type="project" value="UniProtKB-KW"/>
</dbReference>
<dbReference type="Gene3D" id="2.40.50.40">
    <property type="match status" value="1"/>
</dbReference>
<dbReference type="PANTHER" id="PTHR12015">
    <property type="entry name" value="SMALL INDUCIBLE CYTOKINE A"/>
    <property type="match status" value="1"/>
</dbReference>
<dbReference type="PANTHER" id="PTHR12015:SF111">
    <property type="entry name" value="C-C MOTIF CHEMOKINE 17"/>
    <property type="match status" value="1"/>
</dbReference>
<sequence>MTPLKMLLLVALLLGASLQVTHATRGTNVGREGCLEYFKGAIPLKRLKMWYKTSRECPKEAIVLVTVHDKSICLDPKDTRVKNAVRYLKSRRDSGLQES</sequence>
<evidence type="ECO:0000256" key="4">
    <source>
        <dbReference type="ARBA" id="ARBA00022525"/>
    </source>
</evidence>
<dbReference type="CDD" id="cd00272">
    <property type="entry name" value="Chemokine_CC"/>
    <property type="match status" value="1"/>
</dbReference>
<organism evidence="9 10">
    <name type="scientific">Leptonychotes weddellii</name>
    <name type="common">Weddell seal</name>
    <name type="synonym">Otaria weddellii</name>
    <dbReference type="NCBI Taxonomy" id="9713"/>
    <lineage>
        <taxon>Eukaryota</taxon>
        <taxon>Metazoa</taxon>
        <taxon>Chordata</taxon>
        <taxon>Craniata</taxon>
        <taxon>Vertebrata</taxon>
        <taxon>Euteleostomi</taxon>
        <taxon>Mammalia</taxon>
        <taxon>Eutheria</taxon>
        <taxon>Laurasiatheria</taxon>
        <taxon>Carnivora</taxon>
        <taxon>Caniformia</taxon>
        <taxon>Pinnipedia</taxon>
        <taxon>Phocidae</taxon>
        <taxon>Monachinae</taxon>
        <taxon>Lobodontini</taxon>
        <taxon>Leptonychotes</taxon>
    </lineage>
</organism>
<proteinExistence type="predicted"/>
<name>A0A2U3YY27_LEPWE</name>
<dbReference type="InterPro" id="IPR039809">
    <property type="entry name" value="Chemokine_b/g/d"/>
</dbReference>
<keyword evidence="9" id="KW-1185">Reference proteome</keyword>
<dbReference type="InterPro" id="IPR001811">
    <property type="entry name" value="Chemokine_IL8-like_dom"/>
</dbReference>
<dbReference type="AlphaFoldDB" id="A0A2U3YY27"/>
<feature type="signal peptide" evidence="7">
    <location>
        <begin position="1"/>
        <end position="23"/>
    </location>
</feature>
<dbReference type="OrthoDB" id="9447832at2759"/>
<evidence type="ECO:0000256" key="6">
    <source>
        <dbReference type="ARBA" id="ARBA00023198"/>
    </source>
</evidence>
<reference evidence="10" key="1">
    <citation type="submission" date="2025-08" db="UniProtKB">
        <authorList>
            <consortium name="RefSeq"/>
        </authorList>
    </citation>
    <scope>IDENTIFICATION</scope>
    <source>
        <tissue evidence="10">Liver</tissue>
    </source>
</reference>
<dbReference type="GO" id="GO:0008009">
    <property type="term" value="F:chemokine activity"/>
    <property type="evidence" value="ECO:0007669"/>
    <property type="project" value="InterPro"/>
</dbReference>
<dbReference type="CTD" id="6361"/>
<dbReference type="GeneID" id="102729997"/>
<dbReference type="KEGG" id="lww:102729997"/>
<dbReference type="Pfam" id="PF00048">
    <property type="entry name" value="IL8"/>
    <property type="match status" value="1"/>
</dbReference>
<keyword evidence="5 7" id="KW-0732">Signal</keyword>
<evidence type="ECO:0000313" key="10">
    <source>
        <dbReference type="RefSeq" id="XP_006748631.1"/>
    </source>
</evidence>
<protein>
    <submittedName>
        <fullName evidence="10">C-C motif chemokine 17</fullName>
    </submittedName>
</protein>
<evidence type="ECO:0000313" key="9">
    <source>
        <dbReference type="Proteomes" id="UP000245341"/>
    </source>
</evidence>
<keyword evidence="3" id="KW-0202">Cytokine</keyword>
<dbReference type="GO" id="GO:0006955">
    <property type="term" value="P:immune response"/>
    <property type="evidence" value="ECO:0007669"/>
    <property type="project" value="InterPro"/>
</dbReference>
<evidence type="ECO:0000259" key="8">
    <source>
        <dbReference type="SMART" id="SM00199"/>
    </source>
</evidence>
<evidence type="ECO:0000256" key="2">
    <source>
        <dbReference type="ARBA" id="ARBA00022500"/>
    </source>
</evidence>
<keyword evidence="6" id="KW-0395">Inflammatory response</keyword>
<evidence type="ECO:0000256" key="3">
    <source>
        <dbReference type="ARBA" id="ARBA00022514"/>
    </source>
</evidence>
<dbReference type="SMART" id="SM00199">
    <property type="entry name" value="SCY"/>
    <property type="match status" value="1"/>
</dbReference>
<comment type="subcellular location">
    <subcellularLocation>
        <location evidence="1">Secreted</location>
    </subcellularLocation>
</comment>
<dbReference type="InterPro" id="IPR036048">
    <property type="entry name" value="Interleukin_8-like_sf"/>
</dbReference>
<feature type="domain" description="Chemokine interleukin-8-like" evidence="8">
    <location>
        <begin position="30"/>
        <end position="88"/>
    </location>
</feature>
<dbReference type="SUPFAM" id="SSF54117">
    <property type="entry name" value="Interleukin 8-like chemokines"/>
    <property type="match status" value="1"/>
</dbReference>
<evidence type="ECO:0000256" key="7">
    <source>
        <dbReference type="SAM" id="SignalP"/>
    </source>
</evidence>
<dbReference type="RefSeq" id="XP_006748631.1">
    <property type="nucleotide sequence ID" value="XM_006748568.1"/>
</dbReference>
<keyword evidence="2" id="KW-0145">Chemotaxis</keyword>
<gene>
    <name evidence="10" type="primary">CCL17</name>
</gene>
<evidence type="ECO:0000256" key="1">
    <source>
        <dbReference type="ARBA" id="ARBA00004613"/>
    </source>
</evidence>
<dbReference type="Proteomes" id="UP000245341">
    <property type="component" value="Unplaced"/>
</dbReference>
<evidence type="ECO:0000256" key="5">
    <source>
        <dbReference type="ARBA" id="ARBA00022729"/>
    </source>
</evidence>
<keyword evidence="4" id="KW-0964">Secreted</keyword>
<dbReference type="GO" id="GO:0005615">
    <property type="term" value="C:extracellular space"/>
    <property type="evidence" value="ECO:0007669"/>
    <property type="project" value="UniProtKB-KW"/>
</dbReference>